<dbReference type="Proteomes" id="UP000299102">
    <property type="component" value="Unassembled WGS sequence"/>
</dbReference>
<evidence type="ECO:0000313" key="1">
    <source>
        <dbReference type="EMBL" id="GBP34298.1"/>
    </source>
</evidence>
<protein>
    <submittedName>
        <fullName evidence="1">Uncharacterized protein</fullName>
    </submittedName>
</protein>
<comment type="caution">
    <text evidence="1">The sequence shown here is derived from an EMBL/GenBank/DDBJ whole genome shotgun (WGS) entry which is preliminary data.</text>
</comment>
<evidence type="ECO:0000313" key="2">
    <source>
        <dbReference type="Proteomes" id="UP000299102"/>
    </source>
</evidence>
<accession>A0A4C1V626</accession>
<proteinExistence type="predicted"/>
<reference evidence="1 2" key="1">
    <citation type="journal article" date="2019" name="Commun. Biol.">
        <title>The bagworm genome reveals a unique fibroin gene that provides high tensile strength.</title>
        <authorList>
            <person name="Kono N."/>
            <person name="Nakamura H."/>
            <person name="Ohtoshi R."/>
            <person name="Tomita M."/>
            <person name="Numata K."/>
            <person name="Arakawa K."/>
        </authorList>
    </citation>
    <scope>NUCLEOTIDE SEQUENCE [LARGE SCALE GENOMIC DNA]</scope>
</reference>
<sequence length="105" mass="11789">MPSGGEAPDVSAQRWHARGLRADFDHYIALRELRIATEQIAIGAIRTSLDNRRMTPNSSISRTRIAVLDVKYFCPSVVVEEHTLIGNAAKTEIRAEGIMITWRQN</sequence>
<dbReference type="EMBL" id="BGZK01000286">
    <property type="protein sequence ID" value="GBP34298.1"/>
    <property type="molecule type" value="Genomic_DNA"/>
</dbReference>
<organism evidence="1 2">
    <name type="scientific">Eumeta variegata</name>
    <name type="common">Bagworm moth</name>
    <name type="synonym">Eumeta japonica</name>
    <dbReference type="NCBI Taxonomy" id="151549"/>
    <lineage>
        <taxon>Eukaryota</taxon>
        <taxon>Metazoa</taxon>
        <taxon>Ecdysozoa</taxon>
        <taxon>Arthropoda</taxon>
        <taxon>Hexapoda</taxon>
        <taxon>Insecta</taxon>
        <taxon>Pterygota</taxon>
        <taxon>Neoptera</taxon>
        <taxon>Endopterygota</taxon>
        <taxon>Lepidoptera</taxon>
        <taxon>Glossata</taxon>
        <taxon>Ditrysia</taxon>
        <taxon>Tineoidea</taxon>
        <taxon>Psychidae</taxon>
        <taxon>Oiketicinae</taxon>
        <taxon>Eumeta</taxon>
    </lineage>
</organism>
<dbReference type="AlphaFoldDB" id="A0A4C1V626"/>
<keyword evidence="2" id="KW-1185">Reference proteome</keyword>
<name>A0A4C1V626_EUMVA</name>
<gene>
    <name evidence="1" type="ORF">EVAR_13437_1</name>
</gene>